<evidence type="ECO:0000256" key="2">
    <source>
        <dbReference type="ARBA" id="ARBA00008814"/>
    </source>
</evidence>
<comment type="similarity">
    <text evidence="2">Belongs to the bacterial solute-binding protein 8 family.</text>
</comment>
<evidence type="ECO:0000313" key="7">
    <source>
        <dbReference type="EMBL" id="GGR26413.1"/>
    </source>
</evidence>
<keyword evidence="3" id="KW-0813">Transport</keyword>
<evidence type="ECO:0000256" key="5">
    <source>
        <dbReference type="SAM" id="SignalP"/>
    </source>
</evidence>
<dbReference type="PANTHER" id="PTHR30532:SF28">
    <property type="entry name" value="PETROBACTIN-BINDING PROTEIN YCLQ"/>
    <property type="match status" value="1"/>
</dbReference>
<sequence length="339" mass="35838">MHTPTNGDFRMPRRQSIFAAAGALAAASLLLAGCASGTAEAEPSTAAATTVTIEDNHGEVEVPVNPKRVVALDNHVFETLSAWDIPLAAAPKGVMGTDIWPEYTGDEAVLDVGAHFEPNLESIVAAQPELIIGGYRFAESYDQIVSQNPDAAVIEIAPREGEDPAAELVRQVEILGQIFDREDEAAKIVADFEQSIADAKEAYDGSSTVVSLMTSGGEISYIAPVTGRGLGMLYPALDLKPGIEQAADDTSHGDDISVEAIAAANPDWIVVIDREGAMTDAEGYVPAKQLIEGSEALANVTAVKRGQVVYVDPAFYLREDIQTYTGVYEQLAKAFGAAS</sequence>
<evidence type="ECO:0000313" key="8">
    <source>
        <dbReference type="Proteomes" id="UP000610303"/>
    </source>
</evidence>
<keyword evidence="4 5" id="KW-0732">Signal</keyword>
<dbReference type="Pfam" id="PF01497">
    <property type="entry name" value="Peripla_BP_2"/>
    <property type="match status" value="1"/>
</dbReference>
<gene>
    <name evidence="7" type="ORF">GCM10010196_19890</name>
</gene>
<dbReference type="GO" id="GO:1901678">
    <property type="term" value="P:iron coordination entity transport"/>
    <property type="evidence" value="ECO:0007669"/>
    <property type="project" value="UniProtKB-ARBA"/>
</dbReference>
<comment type="subcellular location">
    <subcellularLocation>
        <location evidence="1">Cell envelope</location>
    </subcellularLocation>
</comment>
<dbReference type="PROSITE" id="PS51318">
    <property type="entry name" value="TAT"/>
    <property type="match status" value="1"/>
</dbReference>
<evidence type="ECO:0000256" key="1">
    <source>
        <dbReference type="ARBA" id="ARBA00004196"/>
    </source>
</evidence>
<dbReference type="SUPFAM" id="SSF53807">
    <property type="entry name" value="Helical backbone' metal receptor"/>
    <property type="match status" value="1"/>
</dbReference>
<accession>A0A918FDW7</accession>
<dbReference type="Proteomes" id="UP000610303">
    <property type="component" value="Unassembled WGS sequence"/>
</dbReference>
<feature type="domain" description="Fe/B12 periplasmic-binding" evidence="6">
    <location>
        <begin position="68"/>
        <end position="339"/>
    </location>
</feature>
<dbReference type="PROSITE" id="PS50983">
    <property type="entry name" value="FE_B12_PBP"/>
    <property type="match status" value="1"/>
</dbReference>
<dbReference type="GO" id="GO:0030288">
    <property type="term" value="C:outer membrane-bounded periplasmic space"/>
    <property type="evidence" value="ECO:0007669"/>
    <property type="project" value="TreeGrafter"/>
</dbReference>
<proteinExistence type="inferred from homology"/>
<name>A0A918FDW7_AGRME</name>
<keyword evidence="8" id="KW-1185">Reference proteome</keyword>
<dbReference type="Gene3D" id="3.40.50.1980">
    <property type="entry name" value="Nitrogenase molybdenum iron protein domain"/>
    <property type="match status" value="2"/>
</dbReference>
<dbReference type="InterPro" id="IPR002491">
    <property type="entry name" value="ABC_transptr_periplasmic_BD"/>
</dbReference>
<evidence type="ECO:0000256" key="3">
    <source>
        <dbReference type="ARBA" id="ARBA00022448"/>
    </source>
</evidence>
<reference evidence="7" key="2">
    <citation type="submission" date="2020-09" db="EMBL/GenBank/DDBJ databases">
        <authorList>
            <person name="Sun Q."/>
            <person name="Ohkuma M."/>
        </authorList>
    </citation>
    <scope>NUCLEOTIDE SEQUENCE</scope>
    <source>
        <strain evidence="7">JCM 3346</strain>
    </source>
</reference>
<evidence type="ECO:0000259" key="6">
    <source>
        <dbReference type="PROSITE" id="PS50983"/>
    </source>
</evidence>
<reference evidence="7" key="1">
    <citation type="journal article" date="2014" name="Int. J. Syst. Evol. Microbiol.">
        <title>Complete genome sequence of Corynebacterium casei LMG S-19264T (=DSM 44701T), isolated from a smear-ripened cheese.</title>
        <authorList>
            <consortium name="US DOE Joint Genome Institute (JGI-PGF)"/>
            <person name="Walter F."/>
            <person name="Albersmeier A."/>
            <person name="Kalinowski J."/>
            <person name="Ruckert C."/>
        </authorList>
    </citation>
    <scope>NUCLEOTIDE SEQUENCE</scope>
    <source>
        <strain evidence="7">JCM 3346</strain>
    </source>
</reference>
<feature type="chain" id="PRO_5036701315" evidence="5">
    <location>
        <begin position="42"/>
        <end position="339"/>
    </location>
</feature>
<dbReference type="EMBL" id="BMRJ01000002">
    <property type="protein sequence ID" value="GGR26413.1"/>
    <property type="molecule type" value="Genomic_DNA"/>
</dbReference>
<evidence type="ECO:0000256" key="4">
    <source>
        <dbReference type="ARBA" id="ARBA00022729"/>
    </source>
</evidence>
<comment type="caution">
    <text evidence="7">The sequence shown here is derived from an EMBL/GenBank/DDBJ whole genome shotgun (WGS) entry which is preliminary data.</text>
</comment>
<dbReference type="InterPro" id="IPR051313">
    <property type="entry name" value="Bact_iron-sidero_bind"/>
</dbReference>
<dbReference type="InterPro" id="IPR006311">
    <property type="entry name" value="TAT_signal"/>
</dbReference>
<dbReference type="PANTHER" id="PTHR30532">
    <property type="entry name" value="IRON III DICITRATE-BINDING PERIPLASMIC PROTEIN"/>
    <property type="match status" value="1"/>
</dbReference>
<organism evidence="7 8">
    <name type="scientific">Agromyces mediolanus</name>
    <name type="common">Corynebacterium mediolanum</name>
    <dbReference type="NCBI Taxonomy" id="41986"/>
    <lineage>
        <taxon>Bacteria</taxon>
        <taxon>Bacillati</taxon>
        <taxon>Actinomycetota</taxon>
        <taxon>Actinomycetes</taxon>
        <taxon>Micrococcales</taxon>
        <taxon>Microbacteriaceae</taxon>
        <taxon>Agromyces</taxon>
    </lineage>
</organism>
<dbReference type="AlphaFoldDB" id="A0A918FDW7"/>
<feature type="signal peptide" evidence="5">
    <location>
        <begin position="1"/>
        <end position="41"/>
    </location>
</feature>
<protein>
    <submittedName>
        <fullName evidence="7">Iron ABC transporter substrate-binding protein</fullName>
    </submittedName>
</protein>